<reference evidence="2" key="1">
    <citation type="submission" date="2020-11" db="EMBL/GenBank/DDBJ databases">
        <authorList>
            <person name="Tran Van P."/>
        </authorList>
    </citation>
    <scope>NUCLEOTIDE SEQUENCE</scope>
</reference>
<dbReference type="PANTHER" id="PTHR33964:SF1">
    <property type="entry name" value="RE45066P"/>
    <property type="match status" value="1"/>
</dbReference>
<gene>
    <name evidence="2" type="ORF">ONB1V03_LOCUS18245</name>
</gene>
<accession>A0A7R9QX32</accession>
<protein>
    <submittedName>
        <fullName evidence="2">Uncharacterized protein</fullName>
    </submittedName>
</protein>
<evidence type="ECO:0000256" key="1">
    <source>
        <dbReference type="SAM" id="Phobius"/>
    </source>
</evidence>
<feature type="transmembrane region" description="Helical" evidence="1">
    <location>
        <begin position="21"/>
        <end position="39"/>
    </location>
</feature>
<keyword evidence="3" id="KW-1185">Reference proteome</keyword>
<evidence type="ECO:0000313" key="3">
    <source>
        <dbReference type="Proteomes" id="UP000728032"/>
    </source>
</evidence>
<keyword evidence="1" id="KW-0472">Membrane</keyword>
<keyword evidence="1" id="KW-0812">Transmembrane</keyword>
<evidence type="ECO:0000313" key="2">
    <source>
        <dbReference type="EMBL" id="CAD7661685.1"/>
    </source>
</evidence>
<dbReference type="AlphaFoldDB" id="A0A7R9QX32"/>
<organism evidence="2">
    <name type="scientific">Oppiella nova</name>
    <dbReference type="NCBI Taxonomy" id="334625"/>
    <lineage>
        <taxon>Eukaryota</taxon>
        <taxon>Metazoa</taxon>
        <taxon>Ecdysozoa</taxon>
        <taxon>Arthropoda</taxon>
        <taxon>Chelicerata</taxon>
        <taxon>Arachnida</taxon>
        <taxon>Acari</taxon>
        <taxon>Acariformes</taxon>
        <taxon>Sarcoptiformes</taxon>
        <taxon>Oribatida</taxon>
        <taxon>Brachypylina</taxon>
        <taxon>Oppioidea</taxon>
        <taxon>Oppiidae</taxon>
        <taxon>Oppiella</taxon>
    </lineage>
</organism>
<name>A0A7R9QX32_9ACAR</name>
<dbReference type="EMBL" id="OC939451">
    <property type="protein sequence ID" value="CAD7661685.1"/>
    <property type="molecule type" value="Genomic_DNA"/>
</dbReference>
<feature type="non-terminal residue" evidence="2">
    <location>
        <position position="1"/>
    </location>
</feature>
<keyword evidence="1" id="KW-1133">Transmembrane helix</keyword>
<dbReference type="EMBL" id="CAJPVJ010024626">
    <property type="protein sequence ID" value="CAG2178821.1"/>
    <property type="molecule type" value="Genomic_DNA"/>
</dbReference>
<proteinExistence type="predicted"/>
<dbReference type="PANTHER" id="PTHR33964">
    <property type="entry name" value="RE45066P-RELATED"/>
    <property type="match status" value="1"/>
</dbReference>
<dbReference type="OrthoDB" id="6480930at2759"/>
<dbReference type="Proteomes" id="UP000728032">
    <property type="component" value="Unassembled WGS sequence"/>
</dbReference>
<sequence length="207" mass="23276">KLIYLKRTSGLVASRKSSADQIVILSVTIVVLLIGQAVAQKPKNNRRRNRNKKDQCHLREAEACMNKMQSLSKGKDPTALIATSQGLDKICKTIRDETLKCIKTFAKKCGTPLHREVLDLVLDQITGRLNNFCKADNPDRLDFLKESPCIHKKVTSSEVYKKTCNNNFLASVDQIDDTVTDKADDSHARTCCGYATWFECTNKLIKE</sequence>
<feature type="non-terminal residue" evidence="2">
    <location>
        <position position="207"/>
    </location>
</feature>